<name>D5BNR0_PUNMI</name>
<proteinExistence type="predicted"/>
<dbReference type="RefSeq" id="WP_013044957.1">
    <property type="nucleotide sequence ID" value="NC_014010.1"/>
</dbReference>
<dbReference type="Proteomes" id="UP000007460">
    <property type="component" value="Chromosome"/>
</dbReference>
<evidence type="ECO:0000313" key="2">
    <source>
        <dbReference type="Proteomes" id="UP000007460"/>
    </source>
</evidence>
<keyword evidence="2" id="KW-1185">Reference proteome</keyword>
<dbReference type="eggNOG" id="ENOG5032GCP">
    <property type="taxonomic scope" value="Bacteria"/>
</dbReference>
<dbReference type="Pfam" id="PF12073">
    <property type="entry name" value="DUF3553"/>
    <property type="match status" value="1"/>
</dbReference>
<dbReference type="HOGENOM" id="CLU_196829_1_0_5"/>
<protein>
    <recommendedName>
        <fullName evidence="3">DUF3553 domain-containing protein</fullName>
    </recommendedName>
</protein>
<evidence type="ECO:0008006" key="3">
    <source>
        <dbReference type="Google" id="ProtNLM"/>
    </source>
</evidence>
<dbReference type="EMBL" id="CP001751">
    <property type="protein sequence ID" value="ADE38327.1"/>
    <property type="molecule type" value="Genomic_DNA"/>
</dbReference>
<sequence>MLYFELGDFVRHPERPDWGIGQVQSIVGLNVTVNFEHVGKQLINCAYVDLLAVSEKTMTPPISS</sequence>
<dbReference type="KEGG" id="apb:SAR116_0084"/>
<accession>D5BNR0</accession>
<organism evidence="1 2">
    <name type="scientific">Puniceispirillum marinum (strain IMCC1322)</name>
    <dbReference type="NCBI Taxonomy" id="488538"/>
    <lineage>
        <taxon>Bacteria</taxon>
        <taxon>Pseudomonadati</taxon>
        <taxon>Pseudomonadota</taxon>
        <taxon>Alphaproteobacteria</taxon>
        <taxon>Candidatus Puniceispirillales</taxon>
        <taxon>Candidatus Puniceispirillaceae</taxon>
        <taxon>Candidatus Puniceispirillum</taxon>
    </lineage>
</organism>
<dbReference type="InterPro" id="IPR021938">
    <property type="entry name" value="DUF3553"/>
</dbReference>
<dbReference type="AlphaFoldDB" id="D5BNR0"/>
<dbReference type="OrthoDB" id="7361229at2"/>
<evidence type="ECO:0000313" key="1">
    <source>
        <dbReference type="EMBL" id="ADE38327.1"/>
    </source>
</evidence>
<gene>
    <name evidence="1" type="ordered locus">SAR116_0084</name>
</gene>
<reference evidence="1 2" key="1">
    <citation type="journal article" date="2010" name="J. Bacteriol.">
        <title>Complete genome sequence of "Candidatus Puniceispirillum marinum" IMCC1322, a representative of the SAR116 clade in the Alphaproteobacteria.</title>
        <authorList>
            <person name="Oh H.M."/>
            <person name="Kwon K.K."/>
            <person name="Kang I."/>
            <person name="Kang S.G."/>
            <person name="Lee J.H."/>
            <person name="Kim S.J."/>
            <person name="Cho J.C."/>
        </authorList>
    </citation>
    <scope>NUCLEOTIDE SEQUENCE [LARGE SCALE GENOMIC DNA]</scope>
    <source>
        <strain evidence="1 2">IMCC1322</strain>
    </source>
</reference>
<dbReference type="STRING" id="488538.SAR116_0084"/>